<feature type="transmembrane region" description="Helical" evidence="1">
    <location>
        <begin position="88"/>
        <end position="106"/>
    </location>
</feature>
<keyword evidence="1" id="KW-0472">Membrane</keyword>
<dbReference type="GO" id="GO:0008962">
    <property type="term" value="F:phosphatidylglycerophosphatase activity"/>
    <property type="evidence" value="ECO:0007669"/>
    <property type="project" value="InterPro"/>
</dbReference>
<keyword evidence="1" id="KW-0812">Transmembrane</keyword>
<feature type="domain" description="YutG/PgpA" evidence="2">
    <location>
        <begin position="21"/>
        <end position="164"/>
    </location>
</feature>
<accession>A0A6B2M275</accession>
<dbReference type="AlphaFoldDB" id="A0A6B2M275"/>
<reference evidence="3 4" key="1">
    <citation type="submission" date="2020-02" db="EMBL/GenBank/DDBJ databases">
        <title>Albibacoteraceae fam. nov., the first described family within the subdivision 4 Verrucomicrobia.</title>
        <authorList>
            <person name="Xi F."/>
        </authorList>
    </citation>
    <scope>NUCLEOTIDE SEQUENCE [LARGE SCALE GENOMIC DNA]</scope>
    <source>
        <strain evidence="3 4">CK1056</strain>
    </source>
</reference>
<gene>
    <name evidence="3" type="ORF">G0Q06_05145</name>
</gene>
<protein>
    <submittedName>
        <fullName evidence="3">Phosphatidylglycerophosphatase A</fullName>
    </submittedName>
</protein>
<comment type="caution">
    <text evidence="3">The sequence shown here is derived from an EMBL/GenBank/DDBJ whole genome shotgun (WGS) entry which is preliminary data.</text>
</comment>
<dbReference type="SUPFAM" id="SSF101307">
    <property type="entry name" value="YutG-like"/>
    <property type="match status" value="1"/>
</dbReference>
<sequence length="174" mass="18621">MKPEVRLFLAQLPSQAVISACTCGPVGNWGKAPGTNGTLLGILLYTLVFFQIGLVGQVVLTALLVGLAILLCDEGERRMAKRDPGEMILDEVVAVPICFIGMNGLMAETGHVWLYMLAGFGLFRLFDILKPFGIKNLQKYPGGIGVVVDDLAAAVATNITLRLLIFALGFGGWI</sequence>
<name>A0A6B2M275_9BACT</name>
<dbReference type="GO" id="GO:0006629">
    <property type="term" value="P:lipid metabolic process"/>
    <property type="evidence" value="ECO:0007669"/>
    <property type="project" value="InterPro"/>
</dbReference>
<dbReference type="PANTHER" id="PTHR36305">
    <property type="entry name" value="PHOSPHATIDYLGLYCEROPHOSPHATASE A"/>
    <property type="match status" value="1"/>
</dbReference>
<dbReference type="Pfam" id="PF04608">
    <property type="entry name" value="PgpA"/>
    <property type="match status" value="1"/>
</dbReference>
<dbReference type="CDD" id="cd06971">
    <property type="entry name" value="PgpA"/>
    <property type="match status" value="1"/>
</dbReference>
<dbReference type="PANTHER" id="PTHR36305:SF1">
    <property type="entry name" value="PHOSPHATIDYLGLYCEROPHOSPHATASE A"/>
    <property type="match status" value="1"/>
</dbReference>
<proteinExistence type="predicted"/>
<organism evidence="3 4">
    <name type="scientific">Oceanipulchritudo coccoides</name>
    <dbReference type="NCBI Taxonomy" id="2706888"/>
    <lineage>
        <taxon>Bacteria</taxon>
        <taxon>Pseudomonadati</taxon>
        <taxon>Verrucomicrobiota</taxon>
        <taxon>Opitutia</taxon>
        <taxon>Puniceicoccales</taxon>
        <taxon>Oceanipulchritudinaceae</taxon>
        <taxon>Oceanipulchritudo</taxon>
    </lineage>
</organism>
<dbReference type="RefSeq" id="WP_163963105.1">
    <property type="nucleotide sequence ID" value="NZ_JAAGNX010000001.1"/>
</dbReference>
<dbReference type="InterPro" id="IPR036681">
    <property type="entry name" value="PgpA-like_sf"/>
</dbReference>
<dbReference type="InterPro" id="IPR007686">
    <property type="entry name" value="YutG/PgpA"/>
</dbReference>
<keyword evidence="1" id="KW-1133">Transmembrane helix</keyword>
<evidence type="ECO:0000259" key="2">
    <source>
        <dbReference type="Pfam" id="PF04608"/>
    </source>
</evidence>
<evidence type="ECO:0000313" key="4">
    <source>
        <dbReference type="Proteomes" id="UP000478417"/>
    </source>
</evidence>
<feature type="transmembrane region" description="Helical" evidence="1">
    <location>
        <begin position="39"/>
        <end position="72"/>
    </location>
</feature>
<evidence type="ECO:0000313" key="3">
    <source>
        <dbReference type="EMBL" id="NDV61830.1"/>
    </source>
</evidence>
<evidence type="ECO:0000256" key="1">
    <source>
        <dbReference type="SAM" id="Phobius"/>
    </source>
</evidence>
<dbReference type="EMBL" id="JAAGNX010000001">
    <property type="protein sequence ID" value="NDV61830.1"/>
    <property type="molecule type" value="Genomic_DNA"/>
</dbReference>
<dbReference type="Proteomes" id="UP000478417">
    <property type="component" value="Unassembled WGS sequence"/>
</dbReference>
<keyword evidence="4" id="KW-1185">Reference proteome</keyword>
<dbReference type="PROSITE" id="PS51257">
    <property type="entry name" value="PROKAR_LIPOPROTEIN"/>
    <property type="match status" value="1"/>
</dbReference>
<dbReference type="InterPro" id="IPR026037">
    <property type="entry name" value="PgpA"/>
</dbReference>
<dbReference type="PIRSF" id="PIRSF006162">
    <property type="entry name" value="PgpA"/>
    <property type="match status" value="1"/>
</dbReference>